<feature type="transmembrane region" description="Helical" evidence="15">
    <location>
        <begin position="808"/>
        <end position="826"/>
    </location>
</feature>
<feature type="compositionally biased region" description="Polar residues" evidence="14">
    <location>
        <begin position="15"/>
        <end position="28"/>
    </location>
</feature>
<dbReference type="GO" id="GO:0005886">
    <property type="term" value="C:plasma membrane"/>
    <property type="evidence" value="ECO:0007669"/>
    <property type="project" value="UniProtKB-SubCell"/>
</dbReference>
<evidence type="ECO:0000256" key="10">
    <source>
        <dbReference type="ARBA" id="ARBA00023136"/>
    </source>
</evidence>
<evidence type="ECO:0000313" key="18">
    <source>
        <dbReference type="Proteomes" id="UP000241462"/>
    </source>
</evidence>
<feature type="transmembrane region" description="Helical" evidence="15">
    <location>
        <begin position="1505"/>
        <end position="1524"/>
    </location>
</feature>
<dbReference type="FunFam" id="3.40.50.300:FF:001650">
    <property type="entry name" value="ABC drug exporter AtrF"/>
    <property type="match status" value="1"/>
</dbReference>
<keyword evidence="10 15" id="KW-0472">Membrane</keyword>
<evidence type="ECO:0000256" key="6">
    <source>
        <dbReference type="ARBA" id="ARBA00022737"/>
    </source>
</evidence>
<dbReference type="InterPro" id="IPR027417">
    <property type="entry name" value="P-loop_NTPase"/>
</dbReference>
<organism evidence="17 18">
    <name type="scientific">Coniella lustricola</name>
    <dbReference type="NCBI Taxonomy" id="2025994"/>
    <lineage>
        <taxon>Eukaryota</taxon>
        <taxon>Fungi</taxon>
        <taxon>Dikarya</taxon>
        <taxon>Ascomycota</taxon>
        <taxon>Pezizomycotina</taxon>
        <taxon>Sordariomycetes</taxon>
        <taxon>Sordariomycetidae</taxon>
        <taxon>Diaporthales</taxon>
        <taxon>Schizoparmaceae</taxon>
        <taxon>Coniella</taxon>
    </lineage>
</organism>
<keyword evidence="18" id="KW-1185">Reference proteome</keyword>
<dbReference type="InterPro" id="IPR010929">
    <property type="entry name" value="PDR_CDR_ABC"/>
</dbReference>
<dbReference type="Pfam" id="PF00005">
    <property type="entry name" value="ABC_tran"/>
    <property type="match status" value="2"/>
</dbReference>
<keyword evidence="8" id="KW-0067">ATP-binding</keyword>
<feature type="transmembrane region" description="Helical" evidence="15">
    <location>
        <begin position="1240"/>
        <end position="1261"/>
    </location>
</feature>
<dbReference type="SMART" id="SM00382">
    <property type="entry name" value="AAA"/>
    <property type="match status" value="2"/>
</dbReference>
<feature type="transmembrane region" description="Helical" evidence="15">
    <location>
        <begin position="1530"/>
        <end position="1547"/>
    </location>
</feature>
<dbReference type="Pfam" id="PF01061">
    <property type="entry name" value="ABC2_membrane"/>
    <property type="match status" value="2"/>
</dbReference>
<dbReference type="InterPro" id="IPR013525">
    <property type="entry name" value="ABC2_TM"/>
</dbReference>
<evidence type="ECO:0000256" key="12">
    <source>
        <dbReference type="ARBA" id="ARBA00047823"/>
    </source>
</evidence>
<evidence type="ECO:0000256" key="1">
    <source>
        <dbReference type="ARBA" id="ARBA00004651"/>
    </source>
</evidence>
<dbReference type="GO" id="GO:0016887">
    <property type="term" value="F:ATP hydrolysis activity"/>
    <property type="evidence" value="ECO:0007669"/>
    <property type="project" value="InterPro"/>
</dbReference>
<dbReference type="STRING" id="2025994.A0A2T3AK75"/>
<dbReference type="CDD" id="cd03233">
    <property type="entry name" value="ABCG_PDR_domain1"/>
    <property type="match status" value="1"/>
</dbReference>
<feature type="transmembrane region" description="Helical" evidence="15">
    <location>
        <begin position="1350"/>
        <end position="1369"/>
    </location>
</feature>
<keyword evidence="11" id="KW-0325">Glycoprotein</keyword>
<dbReference type="GO" id="GO:0140359">
    <property type="term" value="F:ABC-type transporter activity"/>
    <property type="evidence" value="ECO:0007669"/>
    <property type="project" value="InterPro"/>
</dbReference>
<dbReference type="InterPro" id="IPR034001">
    <property type="entry name" value="ABCG_PDR_1"/>
</dbReference>
<feature type="compositionally biased region" description="Polar residues" evidence="14">
    <location>
        <begin position="83"/>
        <end position="95"/>
    </location>
</feature>
<reference evidence="17 18" key="1">
    <citation type="journal article" date="2018" name="Mycol. Prog.">
        <title>Coniella lustricola, a new species from submerged detritus.</title>
        <authorList>
            <person name="Raudabaugh D.B."/>
            <person name="Iturriaga T."/>
            <person name="Carver A."/>
            <person name="Mondo S."/>
            <person name="Pangilinan J."/>
            <person name="Lipzen A."/>
            <person name="He G."/>
            <person name="Amirebrahimi M."/>
            <person name="Grigoriev I.V."/>
            <person name="Miller A.N."/>
        </authorList>
    </citation>
    <scope>NUCLEOTIDE SEQUENCE [LARGE SCALE GENOMIC DNA]</scope>
    <source>
        <strain evidence="17 18">B22-T-1</strain>
    </source>
</reference>
<dbReference type="Gene3D" id="3.40.50.300">
    <property type="entry name" value="P-loop containing nucleotide triphosphate hydrolases"/>
    <property type="match status" value="2"/>
</dbReference>
<dbReference type="PROSITE" id="PS00211">
    <property type="entry name" value="ABC_TRANSPORTER_1"/>
    <property type="match status" value="1"/>
</dbReference>
<keyword evidence="4" id="KW-1003">Cell membrane</keyword>
<comment type="catalytic activity">
    <reaction evidence="12">
        <text>voriconazole(in) + ATP + H2O = voriconazole(out) + ADP + phosphate + H(+)</text>
        <dbReference type="Rhea" id="RHEA:61912"/>
        <dbReference type="ChEBI" id="CHEBI:10023"/>
        <dbReference type="ChEBI" id="CHEBI:15377"/>
        <dbReference type="ChEBI" id="CHEBI:15378"/>
        <dbReference type="ChEBI" id="CHEBI:30616"/>
        <dbReference type="ChEBI" id="CHEBI:43474"/>
        <dbReference type="ChEBI" id="CHEBI:456216"/>
    </reaction>
    <physiologicalReaction direction="left-to-right" evidence="12">
        <dbReference type="Rhea" id="RHEA:61913"/>
    </physiologicalReaction>
</comment>
<evidence type="ECO:0000256" key="9">
    <source>
        <dbReference type="ARBA" id="ARBA00022989"/>
    </source>
</evidence>
<dbReference type="PANTHER" id="PTHR19241">
    <property type="entry name" value="ATP-BINDING CASSETTE TRANSPORTER"/>
    <property type="match status" value="1"/>
</dbReference>
<evidence type="ECO:0000256" key="2">
    <source>
        <dbReference type="ARBA" id="ARBA00006012"/>
    </source>
</evidence>
<feature type="transmembrane region" description="Helical" evidence="15">
    <location>
        <begin position="1310"/>
        <end position="1338"/>
    </location>
</feature>
<evidence type="ECO:0000256" key="14">
    <source>
        <dbReference type="SAM" id="MobiDB-lite"/>
    </source>
</evidence>
<dbReference type="EMBL" id="KZ678380">
    <property type="protein sequence ID" value="PSS01001.1"/>
    <property type="molecule type" value="Genomic_DNA"/>
</dbReference>
<dbReference type="InterPro" id="IPR003439">
    <property type="entry name" value="ABC_transporter-like_ATP-bd"/>
</dbReference>
<dbReference type="InParanoid" id="A0A2T3AK75"/>
<keyword evidence="7" id="KW-0547">Nucleotide-binding</keyword>
<name>A0A2T3AK75_9PEZI</name>
<dbReference type="InterPro" id="IPR029481">
    <property type="entry name" value="ABC_trans_N"/>
</dbReference>
<dbReference type="PROSITE" id="PS50893">
    <property type="entry name" value="ABC_TRANSPORTER_2"/>
    <property type="match status" value="2"/>
</dbReference>
<evidence type="ECO:0000256" key="4">
    <source>
        <dbReference type="ARBA" id="ARBA00022475"/>
    </source>
</evidence>
<gene>
    <name evidence="17" type="ORF">BD289DRAFT_360260</name>
</gene>
<feature type="domain" description="ABC transporter" evidence="16">
    <location>
        <begin position="905"/>
        <end position="1143"/>
    </location>
</feature>
<keyword evidence="9 15" id="KW-1133">Transmembrane helix</keyword>
<keyword evidence="6" id="KW-0677">Repeat</keyword>
<dbReference type="InterPro" id="IPR003593">
    <property type="entry name" value="AAA+_ATPase"/>
</dbReference>
<feature type="transmembrane region" description="Helical" evidence="15">
    <location>
        <begin position="635"/>
        <end position="655"/>
    </location>
</feature>
<evidence type="ECO:0000256" key="8">
    <source>
        <dbReference type="ARBA" id="ARBA00022840"/>
    </source>
</evidence>
<feature type="region of interest" description="Disordered" evidence="14">
    <location>
        <begin position="851"/>
        <end position="893"/>
    </location>
</feature>
<evidence type="ECO:0000256" key="3">
    <source>
        <dbReference type="ARBA" id="ARBA00022448"/>
    </source>
</evidence>
<dbReference type="SUPFAM" id="SSF52540">
    <property type="entry name" value="P-loop containing nucleoside triphosphate hydrolases"/>
    <property type="match status" value="2"/>
</dbReference>
<dbReference type="Pfam" id="PF06422">
    <property type="entry name" value="PDR_CDR"/>
    <property type="match status" value="1"/>
</dbReference>
<evidence type="ECO:0000256" key="5">
    <source>
        <dbReference type="ARBA" id="ARBA00022692"/>
    </source>
</evidence>
<feature type="transmembrane region" description="Helical" evidence="15">
    <location>
        <begin position="697"/>
        <end position="716"/>
    </location>
</feature>
<feature type="domain" description="ABC transporter" evidence="16">
    <location>
        <begin position="195"/>
        <end position="443"/>
    </location>
</feature>
<keyword evidence="3" id="KW-0813">Transport</keyword>
<feature type="region of interest" description="Disordered" evidence="14">
    <location>
        <begin position="1"/>
        <end position="71"/>
    </location>
</feature>
<sequence>MWGASTVDDQEITRTESYQRNQLHNPQEPTIAEFDGSQIPEDDDDSDANHPSGTWGERDAGLPDERVAPGDLEVLRNDLSLLSQTKSRDGSSLNKVASRRTAPRTPRRSRSHATVQDVESQAGEVEAPEEKAAEDDFELDQFLREGHFEKRNQGESAKKVGVVFKGLTVEGAGETVQFVKTLPDAIIGSLGPDLFRFVSKLIPFLGPKRGNRRTLIHDFDGIVHDGEMMLVLGRPGSGCSTFLKAIANERKTYASVTGDVKYGGIPAEKQKKLYRGEVNYNPEDDVHFANLSVWQTFTFALTTKTKKKVTGDIPIIANALMKMFGISHTKHTLVGDEYTRGVSGGERKRVSIAETLASKATVVCWDNSTRGLDASTALDYARSLRIMTDISNRTTLVTLYQAGEGIFELMDKVLVIDTGRCIYQGPANEARQYFVDLGFQAPDRQTTADFLTAVTDPNERKFRPGCEASTPKTPSELEHAYRKSRFYAQVQEDIQTYETHLKETEHKVAREFESAVREGKSKTVRKKSPYTVSFVRQVQACVKREVWLLLGDRTALYTKISTIVCNALIVGSLFYGQPLNTEGAFTRGGTVFFSILFLGWLQLSELMKAVSGRSIVARHREYAFYRPSAVSVARIITDFPVLFIQVCIFCVIMYFMSSLDVVASKFWIYLLFVYTMTLCLTAIYRMLAAISPTINDAVRFSGISLNLLIIFTGYVIPKTQLLSDYIWFGWIYYINPIAYAFGGVITNEFAGRQMACAPSMLVPQGPGIDPAYQGCALAGAAVNAHSVSGPAYLEAQFTYTRSHLWRNWGIVIAWTVLYILITIVAVESLDFARGGGGALVFKKTKKAKSVIKDTSSPVDEEKGTPSGAGVASETSSGTIGVNGPSRASSGEGDALERITESESIFTWQNVEYSVPYQGGQRKLLNGVSGYAKPGVMVALMGASGAGKTTLLNTLAQRQRSGVVSGEMKVDGRDLGLEFQRGTGFCEQMDLHDATATIREALEFSALLRQDRETPREEKLAYVDKVIDLLELGELQDAIISSLGVEQRKRLTIGVELAAKPQLLLFLDEPTSGLDSQSAWSIVSFLKKLSRAGQAIVCTIHQPSSEIIQQFDMILALNPGGNTFYFGPVGENGSSVIEYFADRGIQCPPNKNVAEFILETAAKKPRGKNGKRVDWNEEWRNSPEAGDVEDQINGLKLSRSRSATAIKKQQEETEFAAPVWTQTYELTKRLFRQYWRDPSYLYGKLFVSVVIGIFNGFTFWQLGNTTQDMQNRMFTSFLIIMLPPTIVNGVLPKFFSNMALWQAREFPSRIYGWVAFTTAQVVAEIPMAIVGAVVYWLFWYFPTGLPTDSSTAGYVFLMTLLFYFFVNSWGQWICAFAPSFTVISNVLPFFFVMFSLMNGVIRPFAQLPVFWKYWMYYLNPSTYWIGGVLAATLTGIPVECTSEETGHFDPPPGQTCDSYAGSFAQGAGGYLINPTATADCQYCPYSFGDQYLSTLNISVDDKWRNFGIFLAFCISNWALVYFFIYTVRIRGWSFGFGLLFGGVGKVISKVKSIGRKKEE</sequence>
<feature type="transmembrane region" description="Helical" evidence="15">
    <location>
        <begin position="667"/>
        <end position="691"/>
    </location>
</feature>
<comment type="similarity">
    <text evidence="2">Belongs to the ABC transporter superfamily. ABCG family. PDR (TC 3.A.1.205) subfamily.</text>
</comment>
<evidence type="ECO:0000256" key="11">
    <source>
        <dbReference type="ARBA" id="ARBA00023180"/>
    </source>
</evidence>
<feature type="transmembrane region" description="Helical" evidence="15">
    <location>
        <begin position="584"/>
        <end position="603"/>
    </location>
</feature>
<evidence type="ECO:0000259" key="16">
    <source>
        <dbReference type="PROSITE" id="PS50893"/>
    </source>
</evidence>
<keyword evidence="5 15" id="KW-0812">Transmembrane</keyword>
<comment type="subcellular location">
    <subcellularLocation>
        <location evidence="1">Cell membrane</location>
        <topology evidence="1">Multi-pass membrane protein</topology>
    </subcellularLocation>
</comment>
<dbReference type="FunFam" id="3.40.50.300:FF:000054">
    <property type="entry name" value="ABC multidrug transporter atrF"/>
    <property type="match status" value="1"/>
</dbReference>
<feature type="transmembrane region" description="Helical" evidence="15">
    <location>
        <begin position="725"/>
        <end position="745"/>
    </location>
</feature>
<dbReference type="InterPro" id="IPR034003">
    <property type="entry name" value="ABCG_PDR_2"/>
</dbReference>
<feature type="compositionally biased region" description="Basic residues" evidence="14">
    <location>
        <begin position="97"/>
        <end position="111"/>
    </location>
</feature>
<feature type="compositionally biased region" description="Basic and acidic residues" evidence="14">
    <location>
        <begin position="56"/>
        <end position="71"/>
    </location>
</feature>
<evidence type="ECO:0000256" key="15">
    <source>
        <dbReference type="SAM" id="Phobius"/>
    </source>
</evidence>
<dbReference type="CDD" id="cd03232">
    <property type="entry name" value="ABCG_PDR_domain2"/>
    <property type="match status" value="1"/>
</dbReference>
<protein>
    <recommendedName>
        <fullName evidence="13">ABC multidrug transporter atrF</fullName>
    </recommendedName>
</protein>
<proteinExistence type="inferred from homology"/>
<dbReference type="Pfam" id="PF14510">
    <property type="entry name" value="ABC_trans_N"/>
    <property type="match status" value="1"/>
</dbReference>
<dbReference type="Proteomes" id="UP000241462">
    <property type="component" value="Unassembled WGS sequence"/>
</dbReference>
<feature type="transmembrane region" description="Helical" evidence="15">
    <location>
        <begin position="1273"/>
        <end position="1290"/>
    </location>
</feature>
<evidence type="ECO:0000313" key="17">
    <source>
        <dbReference type="EMBL" id="PSS01001.1"/>
    </source>
</evidence>
<accession>A0A2T3AK75</accession>
<evidence type="ECO:0000256" key="7">
    <source>
        <dbReference type="ARBA" id="ARBA00022741"/>
    </source>
</evidence>
<feature type="transmembrane region" description="Helical" evidence="15">
    <location>
        <begin position="1381"/>
        <end position="1400"/>
    </location>
</feature>
<dbReference type="GO" id="GO:0005524">
    <property type="term" value="F:ATP binding"/>
    <property type="evidence" value="ECO:0007669"/>
    <property type="project" value="UniProtKB-KW"/>
</dbReference>
<dbReference type="InterPro" id="IPR017871">
    <property type="entry name" value="ABC_transporter-like_CS"/>
</dbReference>
<dbReference type="OrthoDB" id="245989at2759"/>
<evidence type="ECO:0000256" key="13">
    <source>
        <dbReference type="ARBA" id="ARBA00069001"/>
    </source>
</evidence>
<feature type="region of interest" description="Disordered" evidence="14">
    <location>
        <begin position="83"/>
        <end position="133"/>
    </location>
</feature>